<dbReference type="AlphaFoldDB" id="A0A5C1ANX5"/>
<keyword evidence="4" id="KW-1185">Reference proteome</keyword>
<evidence type="ECO:0000313" key="4">
    <source>
        <dbReference type="Proteomes" id="UP000324974"/>
    </source>
</evidence>
<evidence type="ECO:0000256" key="1">
    <source>
        <dbReference type="ARBA" id="ARBA00007689"/>
    </source>
</evidence>
<dbReference type="OrthoDB" id="283921at2"/>
<feature type="domain" description="YCII-related" evidence="2">
    <location>
        <begin position="1"/>
        <end position="84"/>
    </location>
</feature>
<dbReference type="PANTHER" id="PTHR37828">
    <property type="entry name" value="GSR2449 PROTEIN"/>
    <property type="match status" value="1"/>
</dbReference>
<dbReference type="InterPro" id="IPR011008">
    <property type="entry name" value="Dimeric_a/b-barrel"/>
</dbReference>
<dbReference type="InterPro" id="IPR005545">
    <property type="entry name" value="YCII"/>
</dbReference>
<name>A0A5C1ANX5_9BACT</name>
<evidence type="ECO:0000313" key="3">
    <source>
        <dbReference type="EMBL" id="QEL20285.1"/>
    </source>
</evidence>
<proteinExistence type="inferred from homology"/>
<comment type="similarity">
    <text evidence="1">Belongs to the YciI family.</text>
</comment>
<protein>
    <recommendedName>
        <fullName evidence="2">YCII-related domain-containing protein</fullName>
    </recommendedName>
</protein>
<reference evidence="4" key="1">
    <citation type="submission" date="2019-08" db="EMBL/GenBank/DDBJ databases">
        <title>Limnoglobus roseus gen. nov., sp. nov., a novel freshwater planctomycete with a giant genome from the family Gemmataceae.</title>
        <authorList>
            <person name="Kulichevskaya I.S."/>
            <person name="Naumoff D.G."/>
            <person name="Miroshnikov K."/>
            <person name="Ivanova A."/>
            <person name="Philippov D.A."/>
            <person name="Hakobyan A."/>
            <person name="Rijpstra I.C."/>
            <person name="Sinninghe Damste J.S."/>
            <person name="Liesack W."/>
            <person name="Dedysh S.N."/>
        </authorList>
    </citation>
    <scope>NUCLEOTIDE SEQUENCE [LARGE SCALE GENOMIC DNA]</scope>
    <source>
        <strain evidence="4">PX52</strain>
    </source>
</reference>
<sequence length="97" mass="10959">MRYAAVIEYIKDTAKVGEIRPKHREYLDSLLKGGQLACAGPFLDDFGALIVYEADSVEAAEKLIRADPFHAAGIFVRWDVRPWKVVFHNPDVMTKPI</sequence>
<organism evidence="3 4">
    <name type="scientific">Limnoglobus roseus</name>
    <dbReference type="NCBI Taxonomy" id="2598579"/>
    <lineage>
        <taxon>Bacteria</taxon>
        <taxon>Pseudomonadati</taxon>
        <taxon>Planctomycetota</taxon>
        <taxon>Planctomycetia</taxon>
        <taxon>Gemmatales</taxon>
        <taxon>Gemmataceae</taxon>
        <taxon>Limnoglobus</taxon>
    </lineage>
</organism>
<gene>
    <name evidence="3" type="ORF">PX52LOC_07377</name>
</gene>
<evidence type="ECO:0000259" key="2">
    <source>
        <dbReference type="Pfam" id="PF03795"/>
    </source>
</evidence>
<dbReference type="EMBL" id="CP042425">
    <property type="protein sequence ID" value="QEL20285.1"/>
    <property type="molecule type" value="Genomic_DNA"/>
</dbReference>
<dbReference type="SUPFAM" id="SSF54909">
    <property type="entry name" value="Dimeric alpha+beta barrel"/>
    <property type="match status" value="1"/>
</dbReference>
<dbReference type="Proteomes" id="UP000324974">
    <property type="component" value="Chromosome"/>
</dbReference>
<dbReference type="PANTHER" id="PTHR37828:SF1">
    <property type="entry name" value="YCII-RELATED DOMAIN-CONTAINING PROTEIN"/>
    <property type="match status" value="1"/>
</dbReference>
<dbReference type="KEGG" id="lrs:PX52LOC_07377"/>
<accession>A0A5C1ANX5</accession>
<dbReference type="Pfam" id="PF03795">
    <property type="entry name" value="YCII"/>
    <property type="match status" value="1"/>
</dbReference>
<dbReference type="RefSeq" id="WP_149114600.1">
    <property type="nucleotide sequence ID" value="NZ_CP042425.1"/>
</dbReference>
<dbReference type="Gene3D" id="3.30.70.1060">
    <property type="entry name" value="Dimeric alpha+beta barrel"/>
    <property type="match status" value="1"/>
</dbReference>